<dbReference type="GO" id="GO:0061809">
    <property type="term" value="F:NAD+ nucleosidase activity, cyclic ADP-ribose generating"/>
    <property type="evidence" value="ECO:0007669"/>
    <property type="project" value="InterPro"/>
</dbReference>
<dbReference type="PANTHER" id="PTHR10912">
    <property type="entry name" value="ADP-RIBOSYL CYCLASE"/>
    <property type="match status" value="1"/>
</dbReference>
<dbReference type="PANTHER" id="PTHR10912:SF7">
    <property type="entry name" value="ADP-RIBOSYL CYCLASE_CYCLIC ADP-RIBOSE HYDROLASE"/>
    <property type="match status" value="1"/>
</dbReference>
<dbReference type="GO" id="GO:0016849">
    <property type="term" value="F:phosphorus-oxygen lyase activity"/>
    <property type="evidence" value="ECO:0007669"/>
    <property type="project" value="TreeGrafter"/>
</dbReference>
<accession>A0A7M5VGB4</accession>
<feature type="transmembrane region" description="Helical" evidence="6">
    <location>
        <begin position="287"/>
        <end position="308"/>
    </location>
</feature>
<reference evidence="8" key="1">
    <citation type="submission" date="2021-01" db="UniProtKB">
        <authorList>
            <consortium name="EnsemblMetazoa"/>
        </authorList>
    </citation>
    <scope>IDENTIFICATION</scope>
</reference>
<keyword evidence="2" id="KW-0808">Transferase</keyword>
<evidence type="ECO:0000256" key="7">
    <source>
        <dbReference type="SAM" id="SignalP"/>
    </source>
</evidence>
<evidence type="ECO:0000313" key="9">
    <source>
        <dbReference type="Proteomes" id="UP000594262"/>
    </source>
</evidence>
<evidence type="ECO:0000313" key="8">
    <source>
        <dbReference type="EnsemblMetazoa" id="CLYHEMP010605.7"/>
    </source>
</evidence>
<dbReference type="GO" id="GO:0016740">
    <property type="term" value="F:transferase activity"/>
    <property type="evidence" value="ECO:0007669"/>
    <property type="project" value="UniProtKB-KW"/>
</dbReference>
<dbReference type="Gene3D" id="1.20.82.10">
    <property type="entry name" value="ADP Ribosyl Cyclase, Chain A, domain 1"/>
    <property type="match status" value="1"/>
</dbReference>
<evidence type="ECO:0000256" key="4">
    <source>
        <dbReference type="ARBA" id="ARBA00023027"/>
    </source>
</evidence>
<protein>
    <recommendedName>
        <fullName evidence="10">ADP-ribosyl cyclase/cyclic ADP-ribose hydrolase</fullName>
    </recommendedName>
</protein>
<comment type="similarity">
    <text evidence="1">Belongs to the ADP-ribosyl cyclase family.</text>
</comment>
<sequence>MCRHLVVYILLVLASLYRSTHSAGTTPGIKEVFIGRCWQYQSISEHNKLPELKVNINCTKLWLAFYDSFAFKDPCTVGVDDYKTFFDMLHTSRKIKNALFWSGLHDLVTDFTFINDDYIVLEDTLTGYLLNNLNWCGGTDADGLNSTSCSKTCNVMTPAWTLASSEFAKRSTETAKVLLNATRANNKDAYADGSFFRTVEMPELQVDKLVVYLASSIGKEVRERCADSISMENIRADAEAKNIQVECIDQPSLVLNVYCLKYPKAKECVNKDNFRSDSNADKEEARLWKTVCLILVAVVAVLIVYITISLVHRAVCYKPGDYKYSHSWSFSKKPMLQDDEVENNNDIERVV</sequence>
<dbReference type="AlphaFoldDB" id="A0A7M5VGB4"/>
<dbReference type="SUPFAM" id="SSF52309">
    <property type="entry name" value="N-(deoxy)ribosyltransferase-like"/>
    <property type="match status" value="1"/>
</dbReference>
<dbReference type="Gene3D" id="3.40.50.720">
    <property type="entry name" value="NAD(P)-binding Rossmann-like Domain"/>
    <property type="match status" value="1"/>
</dbReference>
<dbReference type="Pfam" id="PF02267">
    <property type="entry name" value="Rib_hydrolayse"/>
    <property type="match status" value="1"/>
</dbReference>
<evidence type="ECO:0000256" key="3">
    <source>
        <dbReference type="ARBA" id="ARBA00022801"/>
    </source>
</evidence>
<keyword evidence="5" id="KW-1015">Disulfide bond</keyword>
<proteinExistence type="inferred from homology"/>
<feature type="chain" id="PRO_5029501105" description="ADP-ribosyl cyclase/cyclic ADP-ribose hydrolase" evidence="7">
    <location>
        <begin position="23"/>
        <end position="351"/>
    </location>
</feature>
<keyword evidence="9" id="KW-1185">Reference proteome</keyword>
<name>A0A7M5VGB4_9CNID</name>
<evidence type="ECO:0000256" key="1">
    <source>
        <dbReference type="ARBA" id="ARBA00005406"/>
    </source>
</evidence>
<dbReference type="OrthoDB" id="10028716at2759"/>
<evidence type="ECO:0000256" key="2">
    <source>
        <dbReference type="ARBA" id="ARBA00022679"/>
    </source>
</evidence>
<dbReference type="Proteomes" id="UP000594262">
    <property type="component" value="Unplaced"/>
</dbReference>
<keyword evidence="6" id="KW-0812">Transmembrane</keyword>
<keyword evidence="7" id="KW-0732">Signal</keyword>
<evidence type="ECO:0000256" key="5">
    <source>
        <dbReference type="ARBA" id="ARBA00023157"/>
    </source>
</evidence>
<dbReference type="EnsemblMetazoa" id="CLYHEMT010605.7">
    <property type="protein sequence ID" value="CLYHEMP010605.7"/>
    <property type="gene ID" value="CLYHEMG010605"/>
</dbReference>
<feature type="signal peptide" evidence="7">
    <location>
        <begin position="1"/>
        <end position="22"/>
    </location>
</feature>
<keyword evidence="6" id="KW-0472">Membrane</keyword>
<keyword evidence="3" id="KW-0378">Hydrolase</keyword>
<keyword evidence="4" id="KW-0520">NAD</keyword>
<dbReference type="GO" id="GO:0005886">
    <property type="term" value="C:plasma membrane"/>
    <property type="evidence" value="ECO:0007669"/>
    <property type="project" value="TreeGrafter"/>
</dbReference>
<evidence type="ECO:0008006" key="10">
    <source>
        <dbReference type="Google" id="ProtNLM"/>
    </source>
</evidence>
<keyword evidence="6" id="KW-1133">Transmembrane helix</keyword>
<evidence type="ECO:0000256" key="6">
    <source>
        <dbReference type="SAM" id="Phobius"/>
    </source>
</evidence>
<dbReference type="InterPro" id="IPR003193">
    <property type="entry name" value="ADP-ribosyl_cyclase"/>
</dbReference>
<organism evidence="8 9">
    <name type="scientific">Clytia hemisphaerica</name>
    <dbReference type="NCBI Taxonomy" id="252671"/>
    <lineage>
        <taxon>Eukaryota</taxon>
        <taxon>Metazoa</taxon>
        <taxon>Cnidaria</taxon>
        <taxon>Hydrozoa</taxon>
        <taxon>Hydroidolina</taxon>
        <taxon>Leptothecata</taxon>
        <taxon>Obeliida</taxon>
        <taxon>Clytiidae</taxon>
        <taxon>Clytia</taxon>
    </lineage>
</organism>